<reference evidence="5" key="1">
    <citation type="submission" date="2016-05" db="EMBL/GenBank/DDBJ databases">
        <authorList>
            <person name="Lavstsen T."/>
            <person name="Jespersen J.S."/>
        </authorList>
    </citation>
    <scope>NUCLEOTIDE SEQUENCE [LARGE SCALE GENOMIC DNA]</scope>
</reference>
<protein>
    <recommendedName>
        <fullName evidence="1">tRNA:m(4)X modification enzyme TRM13</fullName>
        <ecNumber evidence="1">2.1.1.225</ecNumber>
    </recommendedName>
</protein>
<comment type="function">
    <text evidence="1">tRNA methylase which 2'-O-methylates cytidine(4) in tRNA(Pro) and tRNA(Gly)(GCC), and adenosine(4) in tRNA(His).</text>
</comment>
<dbReference type="AlphaFoldDB" id="A0A1A8VYV7"/>
<keyword evidence="1" id="KW-0949">S-adenosyl-L-methionine</keyword>
<name>A0A1A8VYV7_PLAMA</name>
<dbReference type="GO" id="GO:0008270">
    <property type="term" value="F:zinc ion binding"/>
    <property type="evidence" value="ECO:0007669"/>
    <property type="project" value="UniProtKB-KW"/>
</dbReference>
<dbReference type="OMA" id="YLHYNPF"/>
<keyword evidence="1" id="KW-0808">Transferase</keyword>
<keyword evidence="1" id="KW-0819">tRNA processing</keyword>
<dbReference type="EMBL" id="FLQW01000735">
    <property type="protein sequence ID" value="SBS85688.1"/>
    <property type="molecule type" value="Genomic_DNA"/>
</dbReference>
<feature type="transmembrane region" description="Helical" evidence="3">
    <location>
        <begin position="426"/>
        <end position="445"/>
    </location>
</feature>
<keyword evidence="3" id="KW-0812">Transmembrane</keyword>
<proteinExistence type="inferred from homology"/>
<dbReference type="GO" id="GO:0106050">
    <property type="term" value="F:tRNA 2'-O-methyltransferase activity"/>
    <property type="evidence" value="ECO:0007669"/>
    <property type="project" value="UniProtKB-UniRule"/>
</dbReference>
<feature type="region of interest" description="Disordered" evidence="2">
    <location>
        <begin position="166"/>
        <end position="232"/>
    </location>
</feature>
<dbReference type="RefSeq" id="XP_028861720.1">
    <property type="nucleotide sequence ID" value="XM_029005096.1"/>
</dbReference>
<evidence type="ECO:0000256" key="1">
    <source>
        <dbReference type="RuleBase" id="RU367103"/>
    </source>
</evidence>
<feature type="transmembrane region" description="Helical" evidence="3">
    <location>
        <begin position="369"/>
        <end position="387"/>
    </location>
</feature>
<gene>
    <name evidence="6" type="primary">PmUG01_09039800</name>
    <name evidence="5" type="ORF">PMALA_013510</name>
    <name evidence="6" type="ORF">PMUG01_09039800</name>
</gene>
<comment type="catalytic activity">
    <reaction evidence="1">
        <text>cytidine(4) in tRNA(Gly)(GCC) + S-adenosyl-L-methionine = 2'-O-methylcytidine(4) in tRNA(Gly)(GCC) + S-adenosyl-L-homocysteine + H(+)</text>
        <dbReference type="Rhea" id="RHEA:43192"/>
        <dbReference type="Rhea" id="RHEA-COMP:10399"/>
        <dbReference type="Rhea" id="RHEA-COMP:10400"/>
        <dbReference type="ChEBI" id="CHEBI:15378"/>
        <dbReference type="ChEBI" id="CHEBI:57856"/>
        <dbReference type="ChEBI" id="CHEBI:59789"/>
        <dbReference type="ChEBI" id="CHEBI:74495"/>
        <dbReference type="ChEBI" id="CHEBI:82748"/>
        <dbReference type="EC" id="2.1.1.225"/>
    </reaction>
</comment>
<dbReference type="PANTHER" id="PTHR12998:SF0">
    <property type="entry name" value="TRNA:M(4)X MODIFICATION ENZYME TRM13 HOMOLOG"/>
    <property type="match status" value="1"/>
</dbReference>
<comment type="similarity">
    <text evidence="1">Belongs to the methyltransferase TRM13 family.</text>
</comment>
<feature type="domain" description="Methyltransferase TRM13" evidence="4">
    <location>
        <begin position="722"/>
        <end position="811"/>
    </location>
</feature>
<dbReference type="PANTHER" id="PTHR12998">
    <property type="entry name" value="TRNA:M(4)X MODIFICATION ENZYME TRM13 HOMOLOG"/>
    <property type="match status" value="1"/>
</dbReference>
<reference evidence="7" key="2">
    <citation type="submission" date="2016-05" db="EMBL/GenBank/DDBJ databases">
        <authorList>
            <person name="Naeem Raeece"/>
        </authorList>
    </citation>
    <scope>NUCLEOTIDE SEQUENCE [LARGE SCALE GENOMIC DNA]</scope>
</reference>
<keyword evidence="3" id="KW-0472">Membrane</keyword>
<reference evidence="6 8" key="3">
    <citation type="submission" date="2016-06" db="EMBL/GenBank/DDBJ databases">
        <authorList>
            <consortium name="Pathogen Informatics"/>
        </authorList>
    </citation>
    <scope>NUCLEOTIDE SEQUENCE [LARGE SCALE GENOMIC DNA]</scope>
</reference>
<dbReference type="EMBL" id="LT594630">
    <property type="protein sequence ID" value="SCN12823.1"/>
    <property type="molecule type" value="Genomic_DNA"/>
</dbReference>
<evidence type="ECO:0000256" key="3">
    <source>
        <dbReference type="SAM" id="Phobius"/>
    </source>
</evidence>
<dbReference type="InterPro" id="IPR007871">
    <property type="entry name" value="Methyltransferase_TRM13"/>
</dbReference>
<keyword evidence="8" id="KW-1185">Reference proteome</keyword>
<feature type="compositionally biased region" description="Gly residues" evidence="2">
    <location>
        <begin position="195"/>
        <end position="217"/>
    </location>
</feature>
<keyword evidence="3" id="KW-1133">Transmembrane helix</keyword>
<dbReference type="OrthoDB" id="258806at2759"/>
<comment type="catalytic activity">
    <reaction evidence="1">
        <text>adenosine(4) in tRNA(His) + S-adenosyl-L-methionine = 2'-O-methyladenosine(4) in tRNA(His) + S-adenosyl-L-homocysteine + H(+)</text>
        <dbReference type="Rhea" id="RHEA:43196"/>
        <dbReference type="Rhea" id="RHEA-COMP:10401"/>
        <dbReference type="Rhea" id="RHEA-COMP:10402"/>
        <dbReference type="ChEBI" id="CHEBI:15378"/>
        <dbReference type="ChEBI" id="CHEBI:57856"/>
        <dbReference type="ChEBI" id="CHEBI:59789"/>
        <dbReference type="ChEBI" id="CHEBI:74411"/>
        <dbReference type="ChEBI" id="CHEBI:74477"/>
        <dbReference type="EC" id="2.1.1.225"/>
    </reaction>
</comment>
<dbReference type="Proteomes" id="UP000219813">
    <property type="component" value="Chromosome 9"/>
</dbReference>
<dbReference type="KEGG" id="pmal:PMUG01_09039800"/>
<accession>A0A1A8VYV7</accession>
<evidence type="ECO:0000259" key="4">
    <source>
        <dbReference type="Pfam" id="PF05206"/>
    </source>
</evidence>
<evidence type="ECO:0000313" key="8">
    <source>
        <dbReference type="Proteomes" id="UP000219813"/>
    </source>
</evidence>
<keyword evidence="1" id="KW-0862">Zinc</keyword>
<keyword evidence="1" id="KW-0863">Zinc-finger</keyword>
<dbReference type="InterPro" id="IPR039044">
    <property type="entry name" value="Trm13"/>
</dbReference>
<organism evidence="5 7">
    <name type="scientific">Plasmodium malariae</name>
    <dbReference type="NCBI Taxonomy" id="5858"/>
    <lineage>
        <taxon>Eukaryota</taxon>
        <taxon>Sar</taxon>
        <taxon>Alveolata</taxon>
        <taxon>Apicomplexa</taxon>
        <taxon>Aconoidasida</taxon>
        <taxon>Haemosporida</taxon>
        <taxon>Plasmodiidae</taxon>
        <taxon>Plasmodium</taxon>
        <taxon>Plasmodium (Plasmodium)</taxon>
    </lineage>
</organism>
<sequence>MQQVCPLEKNKFINEDLKYKSEVFKHLKKCPLFLKNLYLHYNPFYFPQINDSSLYLVRQENVEEILYDYHHFFNETIIHLLKKSIININVTTYEQFLNLKHKFLFKYFLKYGKATLLRKLEDDVFLEKLKKKIGPQNGNHADTISVVGANVLLNYYIEKIKLSIGTSRRGGGSGSGNISGSGSGSISGSESGSISGSGSGSISGSGSGSISGSGSGSISGNSNGSNDRAMQNKGGITASRIFNHLAVKESNIPCNVKGVNDFTKNPNVKENAHVAVNSEHNHTKDPFFPTYKDIKIKKKQIEKFDLPILTLKSIGIIHKYKICREIIKYVDTNIFFFLNGKKGYEKTTDINNSECIFVNEKENLDEDEILSIVIYVTIYLCCNMSIMKRIKNKNFNREQKYDSTIEMSIYFFLENIDKHDIQNINLLFLLLYFNKIFFEYFYYYLLCKEKKKKMKINFNLRNMLFVELGAGKGNTARWVNFVMNILTDVLSKFSLHIELKDDKRKNDHPDSGEKKELTKFISTHYTCMENKQEQPQTDKCKILIIEKDSRRNKKEKKDFYMQIAKNYNTHTLRIKADIADFHLSKFLRFVQNGKAEERNIFLIPDIVHFYYCKDVYWRREQGQRFLSDKVRKLKGGEEGEKGKEGKDGKEQVGEIGQIGDQEGAKKRTNYYSKMANLVLSEKYLKNNLLFLESYFDVHVKKIFLLLTQGNNDLIKVYNNMNDFLKNVDFQKVTFITKHLCGNGTDLALRMIMNSTKNEVLENYFILAPCCHHRCEVQKILGFEYLKKLNIDKKHFQYMVNHMSGYASCDSKMKKSVGKKIKLLIDLTRLLYLLEKGLQNAYIIKYVSRRVTIENYAFLFFNHQNLNLCNFKHF</sequence>
<dbReference type="GO" id="GO:0030488">
    <property type="term" value="P:tRNA methylation"/>
    <property type="evidence" value="ECO:0007669"/>
    <property type="project" value="InterPro"/>
</dbReference>
<comment type="catalytic activity">
    <reaction evidence="1">
        <text>cytidine(4) in tRNA(Pro) + S-adenosyl-L-methionine = 2'-O-methylcytidine(4) in tRNA(Pro) + S-adenosyl-L-homocysteine + H(+)</text>
        <dbReference type="Rhea" id="RHEA:32767"/>
        <dbReference type="Rhea" id="RHEA-COMP:10397"/>
        <dbReference type="Rhea" id="RHEA-COMP:10398"/>
        <dbReference type="ChEBI" id="CHEBI:15378"/>
        <dbReference type="ChEBI" id="CHEBI:57856"/>
        <dbReference type="ChEBI" id="CHEBI:59789"/>
        <dbReference type="ChEBI" id="CHEBI:74495"/>
        <dbReference type="ChEBI" id="CHEBI:82748"/>
        <dbReference type="EC" id="2.1.1.225"/>
    </reaction>
</comment>
<dbReference type="VEuPathDB" id="PlasmoDB:PmUG01_09039800"/>
<dbReference type="Pfam" id="PF05206">
    <property type="entry name" value="TRM13"/>
    <property type="match status" value="1"/>
</dbReference>
<keyword evidence="1" id="KW-0489">Methyltransferase</keyword>
<evidence type="ECO:0000313" key="6">
    <source>
        <dbReference type="EMBL" id="SCN12823.1"/>
    </source>
</evidence>
<dbReference type="Proteomes" id="UP000078597">
    <property type="component" value="Unassembled WGS sequence"/>
</dbReference>
<keyword evidence="1" id="KW-0479">Metal-binding</keyword>
<dbReference type="GeneID" id="39868926"/>
<dbReference type="EC" id="2.1.1.225" evidence="1"/>
<feature type="compositionally biased region" description="Gly residues" evidence="2">
    <location>
        <begin position="168"/>
        <end position="185"/>
    </location>
</feature>
<evidence type="ECO:0000313" key="7">
    <source>
        <dbReference type="Proteomes" id="UP000078597"/>
    </source>
</evidence>
<evidence type="ECO:0000256" key="2">
    <source>
        <dbReference type="SAM" id="MobiDB-lite"/>
    </source>
</evidence>
<evidence type="ECO:0000313" key="5">
    <source>
        <dbReference type="EMBL" id="SBS85688.1"/>
    </source>
</evidence>